<dbReference type="KEGG" id="dai:Desaci_4784"/>
<organism evidence="1 2">
    <name type="scientific">Desulfosporosinus acidiphilus (strain DSM 22704 / JCM 16185 / SJ4)</name>
    <dbReference type="NCBI Taxonomy" id="646529"/>
    <lineage>
        <taxon>Bacteria</taxon>
        <taxon>Bacillati</taxon>
        <taxon>Bacillota</taxon>
        <taxon>Clostridia</taxon>
        <taxon>Eubacteriales</taxon>
        <taxon>Desulfitobacteriaceae</taxon>
        <taxon>Desulfosporosinus</taxon>
    </lineage>
</organism>
<reference evidence="2" key="1">
    <citation type="journal article" date="2012" name="J. Bacteriol.">
        <title>Complete genome sequences of Desulfosporosinus orientis DSM765T, Desulfosporosinus youngiae DSM17734T, Desulfosporosinus meridiei DSM13257T, and Desulfosporosinus acidiphilus DSM22704T.</title>
        <authorList>
            <person name="Pester M."/>
            <person name="Brambilla E."/>
            <person name="Alazard D."/>
            <person name="Rattei T."/>
            <person name="Weinmaier T."/>
            <person name="Han J."/>
            <person name="Lucas S."/>
            <person name="Lapidus A."/>
            <person name="Cheng J.F."/>
            <person name="Goodwin L."/>
            <person name="Pitluck S."/>
            <person name="Peters L."/>
            <person name="Ovchinnikova G."/>
            <person name="Teshima H."/>
            <person name="Detter J.C."/>
            <person name="Han C.S."/>
            <person name="Tapia R."/>
            <person name="Land M.L."/>
            <person name="Hauser L."/>
            <person name="Kyrpides N.C."/>
            <person name="Ivanova N.N."/>
            <person name="Pagani I."/>
            <person name="Huntmann M."/>
            <person name="Wei C.L."/>
            <person name="Davenport K.W."/>
            <person name="Daligault H."/>
            <person name="Chain P.S."/>
            <person name="Chen A."/>
            <person name="Mavromatis K."/>
            <person name="Markowitz V."/>
            <person name="Szeto E."/>
            <person name="Mikhailova N."/>
            <person name="Pati A."/>
            <person name="Wagner M."/>
            <person name="Woyke T."/>
            <person name="Ollivier B."/>
            <person name="Klenk H.P."/>
            <person name="Spring S."/>
            <person name="Loy A."/>
        </authorList>
    </citation>
    <scope>NUCLEOTIDE SEQUENCE [LARGE SCALE GENOMIC DNA]</scope>
    <source>
        <strain evidence="2">DSM 22704 / JCM 16185 / SJ4</strain>
    </source>
</reference>
<evidence type="ECO:0000313" key="1">
    <source>
        <dbReference type="EMBL" id="AFM43608.1"/>
    </source>
</evidence>
<dbReference type="AlphaFoldDB" id="I4DCT4"/>
<dbReference type="EMBL" id="CP003640">
    <property type="protein sequence ID" value="AFM43608.1"/>
    <property type="molecule type" value="Genomic_DNA"/>
</dbReference>
<gene>
    <name evidence="1" type="ordered locus">Desaci_4784</name>
</gene>
<accession>I4DCT4</accession>
<name>I4DCT4_DESAJ</name>
<evidence type="ECO:0000313" key="2">
    <source>
        <dbReference type="Proteomes" id="UP000002892"/>
    </source>
</evidence>
<protein>
    <submittedName>
        <fullName evidence="1">Uncharacterized protein</fullName>
    </submittedName>
</protein>
<dbReference type="HOGENOM" id="CLU_2080965_0_0_9"/>
<keyword evidence="1" id="KW-0614">Plasmid</keyword>
<dbReference type="RefSeq" id="WP_014825120.1">
    <property type="nucleotide sequence ID" value="NC_018066.1"/>
</dbReference>
<keyword evidence="2" id="KW-1185">Reference proteome</keyword>
<dbReference type="Proteomes" id="UP000002892">
    <property type="component" value="Plasmid pDESACI.01"/>
</dbReference>
<geneLocation type="plasmid" evidence="1 2">
    <name>pDESACI.01</name>
</geneLocation>
<proteinExistence type="predicted"/>
<sequence>MNGETFFILRDLKAGCSVDEVAKTYRKTPGHIRNLASKHNVSVVKPKQKYIDYRDPIFTGRDSPMPQVPFKAAKLSGLAKCNDAWAKRIGGQRLTESRASRENARINDKHGLRFPCL</sequence>